<dbReference type="RefSeq" id="WP_306976501.1">
    <property type="nucleotide sequence ID" value="NZ_JAUSTQ010000006.1"/>
</dbReference>
<comment type="caution">
    <text evidence="1">The sequence shown here is derived from an EMBL/GenBank/DDBJ whole genome shotgun (WGS) entry which is preliminary data.</text>
</comment>
<proteinExistence type="predicted"/>
<protein>
    <submittedName>
        <fullName evidence="1">Uncharacterized protein</fullName>
    </submittedName>
</protein>
<name>A0ABT9VFL9_9BACI</name>
<evidence type="ECO:0000313" key="1">
    <source>
        <dbReference type="EMBL" id="MDQ0159775.1"/>
    </source>
</evidence>
<organism evidence="1 2">
    <name type="scientific">Alkalibacillus salilacus</name>
    <dbReference type="NCBI Taxonomy" id="284582"/>
    <lineage>
        <taxon>Bacteria</taxon>
        <taxon>Bacillati</taxon>
        <taxon>Bacillota</taxon>
        <taxon>Bacilli</taxon>
        <taxon>Bacillales</taxon>
        <taxon>Bacillaceae</taxon>
        <taxon>Alkalibacillus</taxon>
    </lineage>
</organism>
<gene>
    <name evidence="1" type="ORF">J2S77_001761</name>
</gene>
<sequence>MKKIKLLRLGLMLNKGENNLRIKLIVLFLIILIAITGCSEDEHEREFTFEGESDNWSVNITGVYSQGAEDVYGNADATFTYKGEEDIRSIVISTYTTGNRAKISKELDHLSGDEKVESNYGNYRFWLLNEQGHDILVDFKWREGDKNSKKEEKITLRKVD</sequence>
<reference evidence="1 2" key="1">
    <citation type="submission" date="2023-07" db="EMBL/GenBank/DDBJ databases">
        <title>Genomic Encyclopedia of Type Strains, Phase IV (KMG-IV): sequencing the most valuable type-strain genomes for metagenomic binning, comparative biology and taxonomic classification.</title>
        <authorList>
            <person name="Goeker M."/>
        </authorList>
    </citation>
    <scope>NUCLEOTIDE SEQUENCE [LARGE SCALE GENOMIC DNA]</scope>
    <source>
        <strain evidence="1 2">DSM 16460</strain>
    </source>
</reference>
<dbReference type="EMBL" id="JAUSTQ010000006">
    <property type="protein sequence ID" value="MDQ0159775.1"/>
    <property type="molecule type" value="Genomic_DNA"/>
</dbReference>
<dbReference type="Proteomes" id="UP001224359">
    <property type="component" value="Unassembled WGS sequence"/>
</dbReference>
<keyword evidence="2" id="KW-1185">Reference proteome</keyword>
<accession>A0ABT9VFL9</accession>
<evidence type="ECO:0000313" key="2">
    <source>
        <dbReference type="Proteomes" id="UP001224359"/>
    </source>
</evidence>